<protein>
    <recommendedName>
        <fullName evidence="8">Integrase catalytic domain-containing protein</fullName>
    </recommendedName>
</protein>
<feature type="region of interest" description="Disordered" evidence="3">
    <location>
        <begin position="1"/>
        <end position="58"/>
    </location>
</feature>
<dbReference type="PROSITE" id="PS50158">
    <property type="entry name" value="ZF_CCHC"/>
    <property type="match status" value="1"/>
</dbReference>
<dbReference type="InterPro" id="IPR012337">
    <property type="entry name" value="RNaseH-like_sf"/>
</dbReference>
<name>A0A8M9PSZ0_DANRE</name>
<keyword evidence="6" id="KW-1185">Reference proteome</keyword>
<accession>A0A8M9PSZ0</accession>
<feature type="region of interest" description="Disordered" evidence="3">
    <location>
        <begin position="312"/>
        <end position="332"/>
    </location>
</feature>
<dbReference type="KEGG" id="dre:101885868"/>
<evidence type="ECO:0000313" key="7">
    <source>
        <dbReference type="RefSeq" id="XP_021334657.1"/>
    </source>
</evidence>
<dbReference type="GO" id="GO:0015074">
    <property type="term" value="P:DNA integration"/>
    <property type="evidence" value="ECO:0007669"/>
    <property type="project" value="InterPro"/>
</dbReference>
<dbReference type="GO" id="GO:0003676">
    <property type="term" value="F:nucleic acid binding"/>
    <property type="evidence" value="ECO:0007669"/>
    <property type="project" value="InterPro"/>
</dbReference>
<dbReference type="PANTHER" id="PTHR47331">
    <property type="entry name" value="PHD-TYPE DOMAIN-CONTAINING PROTEIN"/>
    <property type="match status" value="1"/>
</dbReference>
<dbReference type="RefSeq" id="XP_021334657.1">
    <property type="nucleotide sequence ID" value="XM_021478982.3"/>
</dbReference>
<evidence type="ECO:0000256" key="1">
    <source>
        <dbReference type="PROSITE-ProRule" id="PRU00047"/>
    </source>
</evidence>
<dbReference type="Pfam" id="PF18701">
    <property type="entry name" value="DUF5641"/>
    <property type="match status" value="1"/>
</dbReference>
<dbReference type="Proteomes" id="UP000000437">
    <property type="component" value="Chromosome 9"/>
</dbReference>
<dbReference type="CDD" id="cd01644">
    <property type="entry name" value="RT_pepA17"/>
    <property type="match status" value="1"/>
</dbReference>
<dbReference type="Gene3D" id="1.10.340.70">
    <property type="match status" value="1"/>
</dbReference>
<dbReference type="InterPro" id="IPR036397">
    <property type="entry name" value="RNaseH_sf"/>
</dbReference>
<dbReference type="InterPro" id="IPR040676">
    <property type="entry name" value="DUF5641"/>
</dbReference>
<dbReference type="InterPro" id="IPR001878">
    <property type="entry name" value="Znf_CCHC"/>
</dbReference>
<keyword evidence="1" id="KW-0863">Zinc-finger</keyword>
<dbReference type="Gene3D" id="3.30.420.10">
    <property type="entry name" value="Ribonuclease H-like superfamily/Ribonuclease H"/>
    <property type="match status" value="1"/>
</dbReference>
<dbReference type="Gene3D" id="3.30.70.270">
    <property type="match status" value="1"/>
</dbReference>
<reference evidence="7" key="1">
    <citation type="submission" date="2025-08" db="UniProtKB">
        <authorList>
            <consortium name="RefSeq"/>
        </authorList>
    </citation>
    <scope>IDENTIFICATION</scope>
    <source>
        <strain evidence="7">Tuebingen</strain>
        <tissue evidence="7">Fibroblasts and whole tissue</tissue>
    </source>
</reference>
<dbReference type="OrthoDB" id="10051210at2759"/>
<keyword evidence="1" id="KW-0479">Metal-binding</keyword>
<dbReference type="AlphaFoldDB" id="A0A8M9PSZ0"/>
<dbReference type="Pfam" id="PF03564">
    <property type="entry name" value="DUF1759"/>
    <property type="match status" value="1"/>
</dbReference>
<feature type="domain" description="Integrase catalytic" evidence="5">
    <location>
        <begin position="1669"/>
        <end position="1858"/>
    </location>
</feature>
<feature type="domain" description="CCHC-type" evidence="4">
    <location>
        <begin position="613"/>
        <end position="628"/>
    </location>
</feature>
<evidence type="ECO:0000259" key="4">
    <source>
        <dbReference type="PROSITE" id="PS50158"/>
    </source>
</evidence>
<dbReference type="PANTHER" id="PTHR47331:SF5">
    <property type="entry name" value="RIBONUCLEASE H"/>
    <property type="match status" value="1"/>
</dbReference>
<dbReference type="InterPro" id="IPR008042">
    <property type="entry name" value="Retrotrans_Pao"/>
</dbReference>
<dbReference type="GO" id="GO:0008270">
    <property type="term" value="F:zinc ion binding"/>
    <property type="evidence" value="ECO:0007669"/>
    <property type="project" value="UniProtKB-KW"/>
</dbReference>
<dbReference type="GeneID" id="101885868"/>
<feature type="compositionally biased region" description="Basic and acidic residues" evidence="3">
    <location>
        <begin position="41"/>
        <end position="58"/>
    </location>
</feature>
<organism evidence="6 7">
    <name type="scientific">Danio rerio</name>
    <name type="common">Zebrafish</name>
    <name type="synonym">Brachydanio rerio</name>
    <dbReference type="NCBI Taxonomy" id="7955"/>
    <lineage>
        <taxon>Eukaryota</taxon>
        <taxon>Metazoa</taxon>
        <taxon>Chordata</taxon>
        <taxon>Craniata</taxon>
        <taxon>Vertebrata</taxon>
        <taxon>Euteleostomi</taxon>
        <taxon>Actinopterygii</taxon>
        <taxon>Neopterygii</taxon>
        <taxon>Teleostei</taxon>
        <taxon>Ostariophysi</taxon>
        <taxon>Cypriniformes</taxon>
        <taxon>Danionidae</taxon>
        <taxon>Danioninae</taxon>
        <taxon>Danio</taxon>
    </lineage>
</organism>
<feature type="coiled-coil region" evidence="2">
    <location>
        <begin position="216"/>
        <end position="272"/>
    </location>
</feature>
<gene>
    <name evidence="7" type="primary">LOC101885868</name>
</gene>
<keyword evidence="1" id="KW-0862">Zinc</keyword>
<dbReference type="InterPro" id="IPR043502">
    <property type="entry name" value="DNA/RNA_pol_sf"/>
</dbReference>
<dbReference type="PROSITE" id="PS50994">
    <property type="entry name" value="INTEGRASE"/>
    <property type="match status" value="1"/>
</dbReference>
<dbReference type="InterPro" id="IPR005312">
    <property type="entry name" value="DUF1759"/>
</dbReference>
<evidence type="ECO:0000256" key="2">
    <source>
        <dbReference type="SAM" id="Coils"/>
    </source>
</evidence>
<keyword evidence="2" id="KW-0175">Coiled coil</keyword>
<dbReference type="SUPFAM" id="SSF53098">
    <property type="entry name" value="Ribonuclease H-like"/>
    <property type="match status" value="1"/>
</dbReference>
<dbReference type="InterPro" id="IPR043128">
    <property type="entry name" value="Rev_trsase/Diguanyl_cyclase"/>
</dbReference>
<evidence type="ECO:0008006" key="8">
    <source>
        <dbReference type="Google" id="ProtNLM"/>
    </source>
</evidence>
<evidence type="ECO:0000313" key="6">
    <source>
        <dbReference type="Proteomes" id="UP000000437"/>
    </source>
</evidence>
<dbReference type="Pfam" id="PF05380">
    <property type="entry name" value="Peptidase_A17"/>
    <property type="match status" value="1"/>
</dbReference>
<proteinExistence type="predicted"/>
<dbReference type="SUPFAM" id="SSF56672">
    <property type="entry name" value="DNA/RNA polymerases"/>
    <property type="match status" value="1"/>
</dbReference>
<evidence type="ECO:0000259" key="5">
    <source>
        <dbReference type="PROSITE" id="PS50994"/>
    </source>
</evidence>
<dbReference type="InterPro" id="IPR001584">
    <property type="entry name" value="Integrase_cat-core"/>
</dbReference>
<dbReference type="Gene3D" id="3.10.10.10">
    <property type="entry name" value="HIV Type 1 Reverse Transcriptase, subunit A, domain 1"/>
    <property type="match status" value="1"/>
</dbReference>
<sequence>MDDTAEQMAAQASQRSVLDKDLNSTTEMQQVRSRSSSRKRNPTEKGLEMQKQETKKHEKAFNKAYTSWKQTAKEIRCKLKALCTCEELEQILKDIQTSQDVVTQHYAPFLRNQTATPEIVRRVDVCSILSTEICDLVSKRIETVDVIQKREVVKERVRQILNKEEYESIFGCTNTETIMSVSSQTVESLSAVSETSSEASSKRADAEAELAAKVEQKRAIQEISNQQARLVKLENDWKLEEARMLADIKQKEIEIRSKLEEEKAKLQLLQAEKDVNVAAARVKAYNNAESCLEESCLEDDETGNVIYPERRKASNKPQRNPVINPLPSQTFQEERKTKETENLAQALVNSLSISRLPVPEPTTFNGDPLKFIEWKMSFTALIDCKSIPASEKMFYLKTYLAGEARKAVEGFFYKNSDDTYQGAWRVLEERYGNPFIIQRAFRERLMKWPKVGVNDPFSLREFSDFLQGCVEAIPQVKGLSILNDCEENYKLLKKLPEWIVRKWNRIVVEELDMTGDYPSFKQFAEFLKKESKIACNPFTSPLLVSSKVLDDKYLKRAKAFNIKAQVKDSRPEFKVTSPCSVCKSEMHSIVKCPIFAEKPMDDKRSFIRENHMCFGCLRRGHIFRDCRRRHICGTCGLRHPTCLHEDKRKHSEVSQADITSEAYTSQEGQRAMSYAVTQHVSATSSIVPVFISTVEEPQNEILTYALLDTQSDTSFILKDFIDELQVSSQAVKLKLSTMTTTDTITSSNKVSGLRIRGLQGGKCIQIPQVYTCDFIPVDKAHIPTKKTALCWSHLKHIANEMPPLQSCDIGLLIGYDCPSALAPLEVIIGKENEPFAQKTALGWSIIGLCNPHLDRQGSQSFVHRVSVKEMRVPTANDVLKVLECDFNEKSYEDKYVSQEDVRFIRYLSDNIKHKEDGHFQLPLPFKSSNPPSLPNNKRLALLRLQHLGKKLRSNQQYHENYKIFMEEMLNKGDAEIAPVIPDKETAWYIPHHGVYHPHKPDKLRVVFDCSSKFCGISLNDTLLTGPDLINSLVGVLCRFRKEAVAVTCDIEKMFHQFHVPPEERDYLRFLWWKNGDLKEEPIEYRMTVHLFGAASSPGCANFGLKYLAEKYKSEYSEASSFVNNNFYVDDGLISVPSIQEAKDLIAEAKTLCKLGGLRLHKFNSNEKDVLRCVDSSEWAVSSKPLNLTSESSGHVLGIQWSTKDDTFSFNTQLKDQPATRRGILSIVSSLYDPIGFVAPFLLKGKCILQELCQRNMEWDDSLPDDLIPRWEEWKNSLQDLKDFTVPRCYYPSSFSKIVLTELHHFSDASNLGYGACSYLRVKSDKNEVHCCLVMAKARVAPIKIKSIPRLELAAAVVSARLSVLLKAELQMMIDQEFFWSDSQVVLAYLNNEARRFHVFVANCVQLIKEITNTSQWYHVNTSQNPADHASRGLLISELRSTNWMTGPTFLWEQEVCPAPNTSTKLLVGDPEVKLVQVRLTKSSDTANFLDRFGHFSSLRTLINVVARIKRLALRKKCLKDIVTVEERKCALQAVIKLIQERAFSQEIQTIQGGKALQKSSSLYHLDPILKNGLRVGGRLKGSSLSEEVKHPLILPKESHITNLILKHYHSKICHQGRSQTLMELRTHGFWIIGGSKSVAKLIYNCVQCRKLRRPVEEQQMAELPKERTEASSPFCYTGMDCFGPFIIKKGRKEYKRYGLLFTCLSSRAVHIEMLEDLSTDMFINALRCFISLRGAVRQLYCDCGTNFVGARNEFKQALKECDVKTLERYLAENQCEFIFNAASASHSGGVWERQIRTVRNVLNSTLSLCPGRLDDSSLRTLFYEAMAIVNSRPLTVDGINDPKSLEPLTPNHLVLMKSETALPPPGKFLKEDVYATKRWRRVQYLIEQFWSRWKREYLLNISTRQKWHVPRRNLKVNDIVIIKDDMLPRNKWQLGRVVEVFPGNDGLVRRVKVQTGEQKQKTGLGHRSSHSVIERPIQKLVVIVESD</sequence>
<evidence type="ECO:0000256" key="3">
    <source>
        <dbReference type="SAM" id="MobiDB-lite"/>
    </source>
</evidence>